<keyword evidence="3" id="KW-0496">Mitochondrion</keyword>
<name>A0A023HTT2_CONOS</name>
<keyword evidence="1" id="KW-0472">Membrane</keyword>
<feature type="transmembrane region" description="Helical" evidence="1">
    <location>
        <begin position="112"/>
        <end position="135"/>
    </location>
</feature>
<gene>
    <name evidence="3" type="primary">ND6</name>
</gene>
<accession>A0A023HTT2</accession>
<feature type="transmembrane region" description="Helical" evidence="1">
    <location>
        <begin position="79"/>
        <end position="100"/>
    </location>
</feature>
<evidence type="ECO:0000313" key="3">
    <source>
        <dbReference type="EMBL" id="AGR53825.1"/>
    </source>
</evidence>
<evidence type="ECO:0000256" key="1">
    <source>
        <dbReference type="SAM" id="Phobius"/>
    </source>
</evidence>
<dbReference type="EMBL" id="KC965057">
    <property type="protein sequence ID" value="AGR53825.1"/>
    <property type="molecule type" value="Genomic_DNA"/>
</dbReference>
<proteinExistence type="predicted"/>
<geneLocation type="mitochondrion" evidence="3"/>
<evidence type="ECO:0000256" key="2">
    <source>
        <dbReference type="SAM" id="SignalP"/>
    </source>
</evidence>
<sequence length="144" mass="17129">MLMMFFLLAVLSCVMSYINLDPMKSCFFLIFSLLMIMPLISFFLHVWFSYFICLLFLSGIFVILVYFSSLSKVNHGNTPFYLIGGLLSVFVFYPFFYGIFNYVSISNFYYDVYWSIFIWVILILIFFMNFTSYYLNFSGALRKL</sequence>
<feature type="transmembrane region" description="Helical" evidence="1">
    <location>
        <begin position="44"/>
        <end position="67"/>
    </location>
</feature>
<protein>
    <submittedName>
        <fullName evidence="3">NADH dehydrogenase subunit 6</fullName>
    </submittedName>
</protein>
<keyword evidence="2" id="KW-0732">Signal</keyword>
<dbReference type="RefSeq" id="YP_009027245.1">
    <property type="nucleotide sequence ID" value="NC_024037.1"/>
</dbReference>
<keyword evidence="1" id="KW-0812">Transmembrane</keyword>
<feature type="chain" id="PRO_5001519073" evidence="2">
    <location>
        <begin position="17"/>
        <end position="144"/>
    </location>
</feature>
<feature type="signal peptide" evidence="2">
    <location>
        <begin position="1"/>
        <end position="16"/>
    </location>
</feature>
<dbReference type="CTD" id="4541"/>
<reference evidence="3" key="1">
    <citation type="journal article" date="2014" name="Infect. Genet. Evol.">
        <title>Mitochondrial genomes of Anisakis simplex and Contracaecum osculatum (sensu stricto)--comparisons with selected nematodes.</title>
        <authorList>
            <person name="Mohandas N."/>
            <person name="Jabbar A."/>
            <person name="Podolska M."/>
            <person name="Zhu X.Q."/>
            <person name="Littlewood D.T."/>
            <person name="Jex A.R."/>
            <person name="Gasser R.B."/>
        </authorList>
    </citation>
    <scope>NUCLEOTIDE SEQUENCE</scope>
</reference>
<organism evidence="3">
    <name type="scientific">Contracaecum osculatum</name>
    <name type="common">Nematode worm</name>
    <dbReference type="NCBI Taxonomy" id="106324"/>
    <lineage>
        <taxon>Eukaryota</taxon>
        <taxon>Metazoa</taxon>
        <taxon>Ecdysozoa</taxon>
        <taxon>Nematoda</taxon>
        <taxon>Chromadorea</taxon>
        <taxon>Rhabditida</taxon>
        <taxon>Spirurina</taxon>
        <taxon>Ascaridomorpha</taxon>
        <taxon>Ascaridoidea</taxon>
        <taxon>Anisakidae</taxon>
        <taxon>Contracaecum</taxon>
    </lineage>
</organism>
<dbReference type="GeneID" id="19099537"/>
<keyword evidence="1" id="KW-1133">Transmembrane helix</keyword>
<dbReference type="AlphaFoldDB" id="A0A023HTT2"/>